<name>I7GBC5_MACFA</name>
<proteinExistence type="evidence at transcript level"/>
<evidence type="ECO:0000313" key="2">
    <source>
        <dbReference type="EMBL" id="BAE89091.1"/>
    </source>
</evidence>
<reference evidence="2" key="1">
    <citation type="journal article" date="2007" name="PLoS Biol.">
        <title>Rate of evolution in brain-expressed genes in humans and other primates.</title>
        <authorList>
            <person name="Wang H.-Y."/>
            <person name="Chien H.-C."/>
            <person name="Osada N."/>
            <person name="Hashimoto K."/>
            <person name="Sugano S."/>
            <person name="Gojobori T."/>
            <person name="Chou C.-K."/>
            <person name="Tsai S.-F."/>
            <person name="Wu C.-I."/>
            <person name="Shen C.-K.J."/>
        </authorList>
    </citation>
    <scope>NUCLEOTIDE SEQUENCE</scope>
</reference>
<dbReference type="AlphaFoldDB" id="I7GBC5"/>
<feature type="region of interest" description="Disordered" evidence="1">
    <location>
        <begin position="54"/>
        <end position="94"/>
    </location>
</feature>
<sequence>MLPNNQKAKEEIKRKIKPFFETNVHGNMSYQTLQDTGKAVQRGQFITINAYMKKERISNEQPNHAPQETKRQEQSKPKIGRRKTIVKLRAEMNK</sequence>
<feature type="compositionally biased region" description="Basic and acidic residues" evidence="1">
    <location>
        <begin position="67"/>
        <end position="76"/>
    </location>
</feature>
<dbReference type="EMBL" id="AB172029">
    <property type="protein sequence ID" value="BAE89091.1"/>
    <property type="molecule type" value="mRNA"/>
</dbReference>
<organism evidence="2">
    <name type="scientific">Macaca fascicularis</name>
    <name type="common">Crab-eating macaque</name>
    <name type="synonym">Cynomolgus monkey</name>
    <dbReference type="NCBI Taxonomy" id="9541"/>
    <lineage>
        <taxon>Eukaryota</taxon>
        <taxon>Metazoa</taxon>
        <taxon>Chordata</taxon>
        <taxon>Craniata</taxon>
        <taxon>Vertebrata</taxon>
        <taxon>Euteleostomi</taxon>
        <taxon>Mammalia</taxon>
        <taxon>Eutheria</taxon>
        <taxon>Euarchontoglires</taxon>
        <taxon>Primates</taxon>
        <taxon>Haplorrhini</taxon>
        <taxon>Catarrhini</taxon>
        <taxon>Cercopithecidae</taxon>
        <taxon>Cercopithecinae</taxon>
        <taxon>Macaca</taxon>
    </lineage>
</organism>
<evidence type="ECO:0000256" key="1">
    <source>
        <dbReference type="SAM" id="MobiDB-lite"/>
    </source>
</evidence>
<accession>I7GBC5</accession>
<protein>
    <submittedName>
        <fullName evidence="2">Macaca fascicularis brain cDNA, clone: QflA-16404</fullName>
    </submittedName>
</protein>